<dbReference type="InterPro" id="IPR022104">
    <property type="entry name" value="DUF3644"/>
</dbReference>
<protein>
    <recommendedName>
        <fullName evidence="1">DUF3644 domain-containing protein</fullName>
    </recommendedName>
</protein>
<reference evidence="2 3" key="1">
    <citation type="submission" date="2016-10" db="EMBL/GenBank/DDBJ databases">
        <title>Pseudoalteromonas amylolytica sp. nov., isolated from the surface seawater.</title>
        <authorList>
            <person name="Wu Y.-H."/>
            <person name="Cheng H."/>
            <person name="Jin X.-B."/>
            <person name="Wang C.-S."/>
            <person name="Xu X.-W."/>
        </authorList>
    </citation>
    <scope>NUCLEOTIDE SEQUENCE [LARGE SCALE GENOMIC DNA]</scope>
    <source>
        <strain evidence="2 3">JCM 12483</strain>
    </source>
</reference>
<keyword evidence="3" id="KW-1185">Reference proteome</keyword>
<dbReference type="STRING" id="327939.BIW53_14420"/>
<accession>A0A1S1N4N6</accession>
<dbReference type="EMBL" id="MNAN01000034">
    <property type="protein sequence ID" value="OHU94276.1"/>
    <property type="molecule type" value="Genomic_DNA"/>
</dbReference>
<dbReference type="Proteomes" id="UP000180253">
    <property type="component" value="Unassembled WGS sequence"/>
</dbReference>
<feature type="domain" description="DUF3644" evidence="1">
    <location>
        <begin position="102"/>
        <end position="277"/>
    </location>
</feature>
<sequence>MPVKKMDDRQQKFFTFLQKKQNAGQLFSREDVIAATGWEANTFKTYLNKRQISQFLVEVSANKFEAINTVGITLTEFKKRLSQSKHFQELGHKCKSNLAKALLKKSKDNMMLALELYNRPSLENKLDGFVMLFCTAWEQLLKAKLIERDGEHKIYEKVNGKKGLKRTIPLRVCLDRIYEQKNNIRRNIEIIADWRDEAVHLLMPEIQSIASRIFQSGVLNFSAEFESFAEVPFISSQHTGMLSLVGDFQLPPASLLKSLYGSAADQILELASQLEQDIEAADDITFAIPINVSLMYTQDQNGTQVILAKANGKKEDIENLKNVLMVEKAVNPEKSHPFTRSKLLSSVLEKLQKYDDVKLGRCLVYTAGAKPSLNTNCIDACIHKLKWKSNDNEYHHYIKVSDRHLYSMSAVDELVKRITENENFVREAKEKYNRRNKK</sequence>
<gene>
    <name evidence="2" type="ORF">BIW53_14420</name>
</gene>
<dbReference type="AlphaFoldDB" id="A0A1S1N4N6"/>
<evidence type="ECO:0000313" key="2">
    <source>
        <dbReference type="EMBL" id="OHU94276.1"/>
    </source>
</evidence>
<dbReference type="RefSeq" id="WP_070992716.1">
    <property type="nucleotide sequence ID" value="NZ_CBCSHD010000009.1"/>
</dbReference>
<evidence type="ECO:0000259" key="1">
    <source>
        <dbReference type="Pfam" id="PF12358"/>
    </source>
</evidence>
<comment type="caution">
    <text evidence="2">The sequence shown here is derived from an EMBL/GenBank/DDBJ whole genome shotgun (WGS) entry which is preliminary data.</text>
</comment>
<name>A0A1S1N4N6_9GAMM</name>
<evidence type="ECO:0000313" key="3">
    <source>
        <dbReference type="Proteomes" id="UP000180253"/>
    </source>
</evidence>
<organism evidence="2 3">
    <name type="scientific">Pseudoalteromonas byunsanensis</name>
    <dbReference type="NCBI Taxonomy" id="327939"/>
    <lineage>
        <taxon>Bacteria</taxon>
        <taxon>Pseudomonadati</taxon>
        <taxon>Pseudomonadota</taxon>
        <taxon>Gammaproteobacteria</taxon>
        <taxon>Alteromonadales</taxon>
        <taxon>Pseudoalteromonadaceae</taxon>
        <taxon>Pseudoalteromonas</taxon>
    </lineage>
</organism>
<dbReference type="Pfam" id="PF12358">
    <property type="entry name" value="DUF3644"/>
    <property type="match status" value="1"/>
</dbReference>
<proteinExistence type="predicted"/>